<accession>A0A483CUI1</accession>
<dbReference type="InterPro" id="IPR016024">
    <property type="entry name" value="ARM-type_fold"/>
</dbReference>
<sequence length="185" mass="19686">MPVVELEKRKGEPGRIFYTRGRFEAPVVEEQPEREEITVLMDTLQKGDTYRSLQAAGALGRIGMPAVEPLVQALTDTATTARWRIAIALASVGTPAAEALIEVVNAGKDPAANPAIWALGRIGDPRAVEPLITAMKAGRTESSRALAAAALMKMGHPAGIAAVEEALPAADETVRAFVLEEVHRN</sequence>
<dbReference type="InterPro" id="IPR011989">
    <property type="entry name" value="ARM-like"/>
</dbReference>
<proteinExistence type="predicted"/>
<dbReference type="PANTHER" id="PTHR12697:SF5">
    <property type="entry name" value="DEOXYHYPUSINE HYDROXYLASE"/>
    <property type="match status" value="1"/>
</dbReference>
<comment type="caution">
    <text evidence="1">The sequence shown here is derived from an EMBL/GenBank/DDBJ whole genome shotgun (WGS) entry which is preliminary data.</text>
</comment>
<reference evidence="1 2" key="1">
    <citation type="submission" date="2017-11" db="EMBL/GenBank/DDBJ databases">
        <title>Isolation and Characterization of Methanofollis Species from Methane Seep Offshore SW Taiwan.</title>
        <authorList>
            <person name="Teng N.-H."/>
            <person name="Lai M.-C."/>
            <person name="Chen S.-C."/>
        </authorList>
    </citation>
    <scope>NUCLEOTIDE SEQUENCE [LARGE SCALE GENOMIC DNA]</scope>
    <source>
        <strain evidence="1 2">FWC-SCC2</strain>
    </source>
</reference>
<organism evidence="1 2">
    <name type="scientific">Methanofollis fontis</name>
    <dbReference type="NCBI Taxonomy" id="2052832"/>
    <lineage>
        <taxon>Archaea</taxon>
        <taxon>Methanobacteriati</taxon>
        <taxon>Methanobacteriota</taxon>
        <taxon>Stenosarchaea group</taxon>
        <taxon>Methanomicrobia</taxon>
        <taxon>Methanomicrobiales</taxon>
        <taxon>Methanomicrobiaceae</taxon>
        <taxon>Methanofollis</taxon>
    </lineage>
</organism>
<dbReference type="GO" id="GO:0016491">
    <property type="term" value="F:oxidoreductase activity"/>
    <property type="evidence" value="ECO:0007669"/>
    <property type="project" value="TreeGrafter"/>
</dbReference>
<keyword evidence="1" id="KW-0456">Lyase</keyword>
<dbReference type="GO" id="GO:0016829">
    <property type="term" value="F:lyase activity"/>
    <property type="evidence" value="ECO:0007669"/>
    <property type="project" value="UniProtKB-KW"/>
</dbReference>
<dbReference type="RefSeq" id="WP_130646788.1">
    <property type="nucleotide sequence ID" value="NZ_PGCL01000002.1"/>
</dbReference>
<dbReference type="OrthoDB" id="10495at2157"/>
<dbReference type="EMBL" id="PGCL01000002">
    <property type="protein sequence ID" value="TAJ44974.1"/>
    <property type="molecule type" value="Genomic_DNA"/>
</dbReference>
<protein>
    <submittedName>
        <fullName evidence="1">PBS lyase</fullName>
    </submittedName>
</protein>
<dbReference type="Gene3D" id="1.25.10.10">
    <property type="entry name" value="Leucine-rich Repeat Variant"/>
    <property type="match status" value="1"/>
</dbReference>
<dbReference type="AlphaFoldDB" id="A0A483CUI1"/>
<dbReference type="InterPro" id="IPR004155">
    <property type="entry name" value="PBS_lyase_HEAT"/>
</dbReference>
<dbReference type="Pfam" id="PF03130">
    <property type="entry name" value="HEAT_PBS"/>
    <property type="match status" value="1"/>
</dbReference>
<dbReference type="PANTHER" id="PTHR12697">
    <property type="entry name" value="PBS LYASE HEAT-LIKE PROTEIN"/>
    <property type="match status" value="1"/>
</dbReference>
<dbReference type="SUPFAM" id="SSF48371">
    <property type="entry name" value="ARM repeat"/>
    <property type="match status" value="1"/>
</dbReference>
<dbReference type="SMART" id="SM00567">
    <property type="entry name" value="EZ_HEAT"/>
    <property type="match status" value="4"/>
</dbReference>
<evidence type="ECO:0000313" key="2">
    <source>
        <dbReference type="Proteomes" id="UP000292580"/>
    </source>
</evidence>
<dbReference type="Pfam" id="PF13646">
    <property type="entry name" value="HEAT_2"/>
    <property type="match status" value="1"/>
</dbReference>
<dbReference type="Proteomes" id="UP000292580">
    <property type="component" value="Unassembled WGS sequence"/>
</dbReference>
<keyword evidence="2" id="KW-1185">Reference proteome</keyword>
<gene>
    <name evidence="1" type="ORF">CUJ86_06760</name>
</gene>
<evidence type="ECO:0000313" key="1">
    <source>
        <dbReference type="EMBL" id="TAJ44974.1"/>
    </source>
</evidence>
<name>A0A483CUI1_9EURY</name>